<dbReference type="Gene3D" id="1.10.10.2120">
    <property type="match status" value="1"/>
</dbReference>
<dbReference type="NCBIfam" id="NF040521">
    <property type="entry name" value="C45_proenzyme"/>
    <property type="match status" value="1"/>
</dbReference>
<evidence type="ECO:0000313" key="2">
    <source>
        <dbReference type="EMBL" id="KAK3365756.1"/>
    </source>
</evidence>
<dbReference type="InterPro" id="IPR047794">
    <property type="entry name" value="C45_proenzyme-like"/>
</dbReference>
<comment type="caution">
    <text evidence="2">The sequence shown here is derived from an EMBL/GenBank/DDBJ whole genome shotgun (WGS) entry which is preliminary data.</text>
</comment>
<dbReference type="InterPro" id="IPR047801">
    <property type="entry name" value="Peptidase_C45"/>
</dbReference>
<dbReference type="Proteomes" id="UP001287356">
    <property type="component" value="Unassembled WGS sequence"/>
</dbReference>
<dbReference type="PANTHER" id="PTHR34180:SF1">
    <property type="entry name" value="BETA-ALANYL-DOPAMINE_CARCININE HYDROLASE"/>
    <property type="match status" value="1"/>
</dbReference>
<dbReference type="Gene3D" id="3.60.60.10">
    <property type="entry name" value="Penicillin V Acylase, Chain A"/>
    <property type="match status" value="1"/>
</dbReference>
<reference evidence="2" key="2">
    <citation type="submission" date="2023-06" db="EMBL/GenBank/DDBJ databases">
        <authorList>
            <consortium name="Lawrence Berkeley National Laboratory"/>
            <person name="Haridas S."/>
            <person name="Hensen N."/>
            <person name="Bonometti L."/>
            <person name="Westerberg I."/>
            <person name="Brannstrom I.O."/>
            <person name="Guillou S."/>
            <person name="Cros-Aarteil S."/>
            <person name="Calhoun S."/>
            <person name="Kuo A."/>
            <person name="Mondo S."/>
            <person name="Pangilinan J."/>
            <person name="Riley R."/>
            <person name="Labutti K."/>
            <person name="Andreopoulos B."/>
            <person name="Lipzen A."/>
            <person name="Chen C."/>
            <person name="Yanf M."/>
            <person name="Daum C."/>
            <person name="Ng V."/>
            <person name="Clum A."/>
            <person name="Steindorff A."/>
            <person name="Ohm R."/>
            <person name="Martin F."/>
            <person name="Silar P."/>
            <person name="Natvig D."/>
            <person name="Lalanne C."/>
            <person name="Gautier V."/>
            <person name="Ament-Velasquez S.L."/>
            <person name="Kruys A."/>
            <person name="Hutchinson M.I."/>
            <person name="Powell A.J."/>
            <person name="Barry K."/>
            <person name="Miller A.N."/>
            <person name="Grigoriev I.V."/>
            <person name="Debuchy R."/>
            <person name="Gladieux P."/>
            <person name="Thoren M.H."/>
            <person name="Johannesson H."/>
        </authorList>
    </citation>
    <scope>NUCLEOTIDE SEQUENCE</scope>
    <source>
        <strain evidence="2">CBS 958.72</strain>
    </source>
</reference>
<dbReference type="PANTHER" id="PTHR34180">
    <property type="entry name" value="PEPTIDASE C45"/>
    <property type="match status" value="1"/>
</dbReference>
<feature type="domain" description="Peptidase C45 hydrolase" evidence="1">
    <location>
        <begin position="231"/>
        <end position="440"/>
    </location>
</feature>
<dbReference type="EMBL" id="JAULSN010000008">
    <property type="protein sequence ID" value="KAK3365756.1"/>
    <property type="molecule type" value="Genomic_DNA"/>
</dbReference>
<protein>
    <recommendedName>
        <fullName evidence="1">Peptidase C45 hydrolase domain-containing protein</fullName>
    </recommendedName>
</protein>
<organism evidence="2 3">
    <name type="scientific">Lasiosphaeria ovina</name>
    <dbReference type="NCBI Taxonomy" id="92902"/>
    <lineage>
        <taxon>Eukaryota</taxon>
        <taxon>Fungi</taxon>
        <taxon>Dikarya</taxon>
        <taxon>Ascomycota</taxon>
        <taxon>Pezizomycotina</taxon>
        <taxon>Sordariomycetes</taxon>
        <taxon>Sordariomycetidae</taxon>
        <taxon>Sordariales</taxon>
        <taxon>Lasiosphaeriaceae</taxon>
        <taxon>Lasiosphaeria</taxon>
    </lineage>
</organism>
<sequence>MASSASETPGTQRGVGQTIRTVTVHGSAFECGKMYGEQVAPLIHRNLTASTDRLRGIEQLWSTCMAIVNEVYIPGLQKYWPRGYEELSGMAEGADVDLDDLVLLNARDDLNQILPQVAHGDIWWEDIDPDDPRGYGKFLLGQRLIVNHIWQPDGDNCSSRARRGVVLCPVKPERCPDECTTAFFLGPATQNRNVISAQNWDKARRFDDPDFIINLEVQPTDDRPAMLITTEAGMLMGSGMNSAGMAVTWSSMKSQRDFVPVDHEDPQGNKIRCKPRPMLPFPFLRRMLLEGWNMKDVMDGFTEIPRHLSGNMTVADKHGTAFTLEIIPNEIYRVEPITVPFLLHTNHFLNHHSTYRIPGTADRTNMLDSARRLNAAEEELVCPKFLGNVTPDRVVEIFSGHRQGPLSLCKHGREDDLSAVKTVAFVMYNLTKMEAFVCKGPPCSGVITKSDL</sequence>
<keyword evidence="3" id="KW-1185">Reference proteome</keyword>
<dbReference type="InterPro" id="IPR005079">
    <property type="entry name" value="Peptidase_C45_hydrolase"/>
</dbReference>
<evidence type="ECO:0000313" key="3">
    <source>
        <dbReference type="Proteomes" id="UP001287356"/>
    </source>
</evidence>
<accession>A0AAE0MZW8</accession>
<name>A0AAE0MZW8_9PEZI</name>
<dbReference type="Pfam" id="PF03417">
    <property type="entry name" value="AAT"/>
    <property type="match status" value="1"/>
</dbReference>
<evidence type="ECO:0000259" key="1">
    <source>
        <dbReference type="Pfam" id="PF03417"/>
    </source>
</evidence>
<reference evidence="2" key="1">
    <citation type="journal article" date="2023" name="Mol. Phylogenet. Evol.">
        <title>Genome-scale phylogeny and comparative genomics of the fungal order Sordariales.</title>
        <authorList>
            <person name="Hensen N."/>
            <person name="Bonometti L."/>
            <person name="Westerberg I."/>
            <person name="Brannstrom I.O."/>
            <person name="Guillou S."/>
            <person name="Cros-Aarteil S."/>
            <person name="Calhoun S."/>
            <person name="Haridas S."/>
            <person name="Kuo A."/>
            <person name="Mondo S."/>
            <person name="Pangilinan J."/>
            <person name="Riley R."/>
            <person name="LaButti K."/>
            <person name="Andreopoulos B."/>
            <person name="Lipzen A."/>
            <person name="Chen C."/>
            <person name="Yan M."/>
            <person name="Daum C."/>
            <person name="Ng V."/>
            <person name="Clum A."/>
            <person name="Steindorff A."/>
            <person name="Ohm R.A."/>
            <person name="Martin F."/>
            <person name="Silar P."/>
            <person name="Natvig D.O."/>
            <person name="Lalanne C."/>
            <person name="Gautier V."/>
            <person name="Ament-Velasquez S.L."/>
            <person name="Kruys A."/>
            <person name="Hutchinson M.I."/>
            <person name="Powell A.J."/>
            <person name="Barry K."/>
            <person name="Miller A.N."/>
            <person name="Grigoriev I.V."/>
            <person name="Debuchy R."/>
            <person name="Gladieux P."/>
            <person name="Hiltunen Thoren M."/>
            <person name="Johannesson H."/>
        </authorList>
    </citation>
    <scope>NUCLEOTIDE SEQUENCE</scope>
    <source>
        <strain evidence="2">CBS 958.72</strain>
    </source>
</reference>
<proteinExistence type="predicted"/>
<dbReference type="AlphaFoldDB" id="A0AAE0MZW8"/>
<gene>
    <name evidence="2" type="ORF">B0T24DRAFT_399474</name>
</gene>